<keyword evidence="3" id="KW-1185">Reference proteome</keyword>
<evidence type="ECO:0000313" key="3">
    <source>
        <dbReference type="Proteomes" id="UP000324222"/>
    </source>
</evidence>
<gene>
    <name evidence="2" type="ORF">E2C01_023051</name>
</gene>
<accession>A0A5B7E710</accession>
<protein>
    <submittedName>
        <fullName evidence="2">Uncharacterized protein</fullName>
    </submittedName>
</protein>
<evidence type="ECO:0000313" key="2">
    <source>
        <dbReference type="EMBL" id="MPC29801.1"/>
    </source>
</evidence>
<feature type="region of interest" description="Disordered" evidence="1">
    <location>
        <begin position="45"/>
        <end position="75"/>
    </location>
</feature>
<name>A0A5B7E710_PORTR</name>
<comment type="caution">
    <text evidence="2">The sequence shown here is derived from an EMBL/GenBank/DDBJ whole genome shotgun (WGS) entry which is preliminary data.</text>
</comment>
<feature type="region of interest" description="Disordered" evidence="1">
    <location>
        <begin position="1"/>
        <end position="27"/>
    </location>
</feature>
<dbReference type="EMBL" id="VSRR010002137">
    <property type="protein sequence ID" value="MPC29801.1"/>
    <property type="molecule type" value="Genomic_DNA"/>
</dbReference>
<evidence type="ECO:0000256" key="1">
    <source>
        <dbReference type="SAM" id="MobiDB-lite"/>
    </source>
</evidence>
<dbReference type="Proteomes" id="UP000324222">
    <property type="component" value="Unassembled WGS sequence"/>
</dbReference>
<organism evidence="2 3">
    <name type="scientific">Portunus trituberculatus</name>
    <name type="common">Swimming crab</name>
    <name type="synonym">Neptunus trituberculatus</name>
    <dbReference type="NCBI Taxonomy" id="210409"/>
    <lineage>
        <taxon>Eukaryota</taxon>
        <taxon>Metazoa</taxon>
        <taxon>Ecdysozoa</taxon>
        <taxon>Arthropoda</taxon>
        <taxon>Crustacea</taxon>
        <taxon>Multicrustacea</taxon>
        <taxon>Malacostraca</taxon>
        <taxon>Eumalacostraca</taxon>
        <taxon>Eucarida</taxon>
        <taxon>Decapoda</taxon>
        <taxon>Pleocyemata</taxon>
        <taxon>Brachyura</taxon>
        <taxon>Eubrachyura</taxon>
        <taxon>Portunoidea</taxon>
        <taxon>Portunidae</taxon>
        <taxon>Portuninae</taxon>
        <taxon>Portunus</taxon>
    </lineage>
</organism>
<proteinExistence type="predicted"/>
<reference evidence="2 3" key="1">
    <citation type="submission" date="2019-05" db="EMBL/GenBank/DDBJ databases">
        <title>Another draft genome of Portunus trituberculatus and its Hox gene families provides insights of decapod evolution.</title>
        <authorList>
            <person name="Jeong J.-H."/>
            <person name="Song I."/>
            <person name="Kim S."/>
            <person name="Choi T."/>
            <person name="Kim D."/>
            <person name="Ryu S."/>
            <person name="Kim W."/>
        </authorList>
    </citation>
    <scope>NUCLEOTIDE SEQUENCE [LARGE SCALE GENOMIC DNA]</scope>
    <source>
        <tissue evidence="2">Muscle</tissue>
    </source>
</reference>
<feature type="compositionally biased region" description="Polar residues" evidence="1">
    <location>
        <begin position="45"/>
        <end position="62"/>
    </location>
</feature>
<dbReference type="AlphaFoldDB" id="A0A5B7E710"/>
<sequence length="75" mass="7830">MKESLPPEGLSQQLHGRGLDRSDMAAPPTVASALVSVEGGKTTTFMEKSVNRPDSTSLSATRSDALLDGVTSNNL</sequence>